<protein>
    <submittedName>
        <fullName evidence="5">Uncharacterized protein</fullName>
    </submittedName>
</protein>
<evidence type="ECO:0000256" key="4">
    <source>
        <dbReference type="SAM" id="Phobius"/>
    </source>
</evidence>
<dbReference type="PANTHER" id="PTHR24141">
    <property type="entry name" value="2-5A-DEPENDENT RIBONUCLEASE"/>
    <property type="match status" value="1"/>
</dbReference>
<dbReference type="GO" id="GO:0004540">
    <property type="term" value="F:RNA nuclease activity"/>
    <property type="evidence" value="ECO:0007669"/>
    <property type="project" value="TreeGrafter"/>
</dbReference>
<dbReference type="KEGG" id="lgi:LOTGIDRAFT_158257"/>
<accession>V4CDM4</accession>
<dbReference type="AlphaFoldDB" id="V4CDM4"/>
<dbReference type="SUPFAM" id="SSF48403">
    <property type="entry name" value="Ankyrin repeat"/>
    <property type="match status" value="1"/>
</dbReference>
<organism evidence="5 6">
    <name type="scientific">Lottia gigantea</name>
    <name type="common">Giant owl limpet</name>
    <dbReference type="NCBI Taxonomy" id="225164"/>
    <lineage>
        <taxon>Eukaryota</taxon>
        <taxon>Metazoa</taxon>
        <taxon>Spiralia</taxon>
        <taxon>Lophotrochozoa</taxon>
        <taxon>Mollusca</taxon>
        <taxon>Gastropoda</taxon>
        <taxon>Patellogastropoda</taxon>
        <taxon>Lottioidea</taxon>
        <taxon>Lottiidae</taxon>
        <taxon>Lottia</taxon>
    </lineage>
</organism>
<keyword evidence="2 3" id="KW-0040">ANK repeat</keyword>
<reference evidence="5 6" key="1">
    <citation type="journal article" date="2013" name="Nature">
        <title>Insights into bilaterian evolution from three spiralian genomes.</title>
        <authorList>
            <person name="Simakov O."/>
            <person name="Marletaz F."/>
            <person name="Cho S.J."/>
            <person name="Edsinger-Gonzales E."/>
            <person name="Havlak P."/>
            <person name="Hellsten U."/>
            <person name="Kuo D.H."/>
            <person name="Larsson T."/>
            <person name="Lv J."/>
            <person name="Arendt D."/>
            <person name="Savage R."/>
            <person name="Osoegawa K."/>
            <person name="de Jong P."/>
            <person name="Grimwood J."/>
            <person name="Chapman J.A."/>
            <person name="Shapiro H."/>
            <person name="Aerts A."/>
            <person name="Otillar R.P."/>
            <person name="Terry A.Y."/>
            <person name="Boore J.L."/>
            <person name="Grigoriev I.V."/>
            <person name="Lindberg D.R."/>
            <person name="Seaver E.C."/>
            <person name="Weisblat D.A."/>
            <person name="Putnam N.H."/>
            <person name="Rokhsar D.S."/>
        </authorList>
    </citation>
    <scope>NUCLEOTIDE SEQUENCE [LARGE SCALE GENOMIC DNA]</scope>
</reference>
<dbReference type="RefSeq" id="XP_009049221.1">
    <property type="nucleotide sequence ID" value="XM_009050973.1"/>
</dbReference>
<dbReference type="CTD" id="20237657"/>
<evidence type="ECO:0000313" key="5">
    <source>
        <dbReference type="EMBL" id="ESP00030.1"/>
    </source>
</evidence>
<dbReference type="InterPro" id="IPR002110">
    <property type="entry name" value="Ankyrin_rpt"/>
</dbReference>
<dbReference type="Pfam" id="PF12796">
    <property type="entry name" value="Ank_2"/>
    <property type="match status" value="1"/>
</dbReference>
<dbReference type="PROSITE" id="PS50088">
    <property type="entry name" value="ANK_REPEAT"/>
    <property type="match status" value="1"/>
</dbReference>
<keyword evidence="4" id="KW-0812">Transmembrane</keyword>
<sequence>MDTIHFIRRSIVLVMIGSHGQASLLLFFSIIQGYITKAYPVLGCYVNRIPIKSTDQGHKVRSAVQFSKTSGSKVKEKTGYRPPMESSKLKIKRRFEDLGQSKTSNAKCLKVKNGLFINYLTSSGENIVHLLAQCYIDYYIDFSFLFDYKLDFNHTNNDGNSPLMVASLFMNSPFLQFLAPLPCDVNRQNHQGHTALHLCVTGFTLIKEKLNMMKVNSIVKELCAFEYFPRYLQCIGILLSLGADVNMQDKKGKTVLMLACMKNDRKLLETLFIHGADVNIVDNHRRSALQYIDLTNNVYDLTCFNLLLSRGCRQSFNQPCLNGNTLIQNLLQFSPLWQIDQTVNFIKFLVFNNVNLQHLTSDDGEISYGQLSLEEFSSQSRHELRQILVLSGGSVVQITKILHFEQEENYEASLPETLREKPREKFCLFANNLSLKEICRRVIRQNTGLAIHDRFSELLDFPTLTDFLMFKDIDSMRFSLPVQLMSVIDDDYDDDYNSYDLNKENDDYENDYLMYKGLKYLNEVPSYSDSYLDSV</sequence>
<keyword evidence="1" id="KW-0677">Repeat</keyword>
<dbReference type="HOGENOM" id="CLU_036750_0_0_1"/>
<keyword evidence="4" id="KW-0472">Membrane</keyword>
<evidence type="ECO:0000313" key="6">
    <source>
        <dbReference type="Proteomes" id="UP000030746"/>
    </source>
</evidence>
<dbReference type="GO" id="GO:0003723">
    <property type="term" value="F:RNA binding"/>
    <property type="evidence" value="ECO:0007669"/>
    <property type="project" value="TreeGrafter"/>
</dbReference>
<dbReference type="GO" id="GO:0006396">
    <property type="term" value="P:RNA processing"/>
    <property type="evidence" value="ECO:0007669"/>
    <property type="project" value="TreeGrafter"/>
</dbReference>
<dbReference type="SMART" id="SM00248">
    <property type="entry name" value="ANK"/>
    <property type="match status" value="3"/>
</dbReference>
<dbReference type="Gene3D" id="1.25.40.20">
    <property type="entry name" value="Ankyrin repeat-containing domain"/>
    <property type="match status" value="2"/>
</dbReference>
<dbReference type="Proteomes" id="UP000030746">
    <property type="component" value="Unassembled WGS sequence"/>
</dbReference>
<feature type="transmembrane region" description="Helical" evidence="4">
    <location>
        <begin position="12"/>
        <end position="35"/>
    </location>
</feature>
<dbReference type="PROSITE" id="PS50297">
    <property type="entry name" value="ANK_REP_REGION"/>
    <property type="match status" value="1"/>
</dbReference>
<dbReference type="InterPro" id="IPR036770">
    <property type="entry name" value="Ankyrin_rpt-contain_sf"/>
</dbReference>
<name>V4CDM4_LOTGI</name>
<dbReference type="OrthoDB" id="6132712at2759"/>
<evidence type="ECO:0000256" key="2">
    <source>
        <dbReference type="ARBA" id="ARBA00023043"/>
    </source>
</evidence>
<evidence type="ECO:0000256" key="3">
    <source>
        <dbReference type="PROSITE-ProRule" id="PRU00023"/>
    </source>
</evidence>
<keyword evidence="6" id="KW-1185">Reference proteome</keyword>
<gene>
    <name evidence="5" type="ORF">LOTGIDRAFT_158257</name>
</gene>
<dbReference type="PANTHER" id="PTHR24141:SF1">
    <property type="entry name" value="2-5A-DEPENDENT RIBONUCLEASE"/>
    <property type="match status" value="1"/>
</dbReference>
<dbReference type="GeneID" id="20237657"/>
<keyword evidence="4" id="KW-1133">Transmembrane helix</keyword>
<evidence type="ECO:0000256" key="1">
    <source>
        <dbReference type="ARBA" id="ARBA00022737"/>
    </source>
</evidence>
<feature type="repeat" description="ANK" evidence="3">
    <location>
        <begin position="251"/>
        <end position="283"/>
    </location>
</feature>
<dbReference type="EMBL" id="KB200869">
    <property type="protein sequence ID" value="ESP00030.1"/>
    <property type="molecule type" value="Genomic_DNA"/>
</dbReference>
<proteinExistence type="predicted"/>